<comment type="similarity">
    <text evidence="1">Belongs to the EGF domain peptide family.</text>
</comment>
<dbReference type="GO" id="GO:0008201">
    <property type="term" value="F:heparin binding"/>
    <property type="evidence" value="ECO:0007669"/>
    <property type="project" value="TreeGrafter"/>
</dbReference>
<feature type="domain" description="EGF-like" evidence="9">
    <location>
        <begin position="152"/>
        <end position="192"/>
    </location>
</feature>
<evidence type="ECO:0000259" key="11">
    <source>
        <dbReference type="PROSITE" id="PS50948"/>
    </source>
</evidence>
<dbReference type="SMART" id="SM00179">
    <property type="entry name" value="EGF_CA"/>
    <property type="match status" value="2"/>
</dbReference>
<keyword evidence="2 7" id="KW-0245">EGF-like domain</keyword>
<evidence type="ECO:0000256" key="6">
    <source>
        <dbReference type="ARBA" id="ARBA00023180"/>
    </source>
</evidence>
<dbReference type="InParanoid" id="A0A6P8IZC4"/>
<dbReference type="PROSITE" id="PS01186">
    <property type="entry name" value="EGF_2"/>
    <property type="match status" value="3"/>
</dbReference>
<dbReference type="InterPro" id="IPR000742">
    <property type="entry name" value="EGF"/>
</dbReference>
<dbReference type="GeneID" id="116306601"/>
<evidence type="ECO:0000313" key="13">
    <source>
        <dbReference type="RefSeq" id="XP_031572547.1"/>
    </source>
</evidence>
<dbReference type="PROSITE" id="PS50228">
    <property type="entry name" value="SUEL_LECTIN"/>
    <property type="match status" value="1"/>
</dbReference>
<dbReference type="InterPro" id="IPR003609">
    <property type="entry name" value="Pan_app"/>
</dbReference>
<dbReference type="SUPFAM" id="SSF57184">
    <property type="entry name" value="Growth factor receptor domain"/>
    <property type="match status" value="1"/>
</dbReference>
<dbReference type="Gene3D" id="2.10.25.10">
    <property type="entry name" value="Laminin"/>
    <property type="match status" value="3"/>
</dbReference>
<dbReference type="PANTHER" id="PTHR24042:SF5">
    <property type="entry name" value="EGF-LIKE CALCIUM-BINDING DOMAIN-CONTAINING PROTEIN"/>
    <property type="match status" value="1"/>
</dbReference>
<dbReference type="InterPro" id="IPR009030">
    <property type="entry name" value="Growth_fac_rcpt_cys_sf"/>
</dbReference>
<keyword evidence="4" id="KW-0677">Repeat</keyword>
<keyword evidence="12" id="KW-1185">Reference proteome</keyword>
<dbReference type="KEGG" id="aten:116306601"/>
<dbReference type="CDD" id="cd00054">
    <property type="entry name" value="EGF_CA"/>
    <property type="match status" value="3"/>
</dbReference>
<dbReference type="PROSITE" id="PS51257">
    <property type="entry name" value="PROKAR_LIPOPROTEIN"/>
    <property type="match status" value="1"/>
</dbReference>
<keyword evidence="6" id="KW-0325">Glycoprotein</keyword>
<organism evidence="12 13">
    <name type="scientific">Actinia tenebrosa</name>
    <name type="common">Australian red waratah sea anemone</name>
    <dbReference type="NCBI Taxonomy" id="6105"/>
    <lineage>
        <taxon>Eukaryota</taxon>
        <taxon>Metazoa</taxon>
        <taxon>Cnidaria</taxon>
        <taxon>Anthozoa</taxon>
        <taxon>Hexacorallia</taxon>
        <taxon>Actiniaria</taxon>
        <taxon>Actiniidae</taxon>
        <taxon>Actinia</taxon>
    </lineage>
</organism>
<feature type="domain" description="EGF-like" evidence="9">
    <location>
        <begin position="110"/>
        <end position="150"/>
    </location>
</feature>
<dbReference type="GO" id="GO:0005615">
    <property type="term" value="C:extracellular space"/>
    <property type="evidence" value="ECO:0007669"/>
    <property type="project" value="TreeGrafter"/>
</dbReference>
<feature type="chain" id="PRO_5028035960" evidence="8">
    <location>
        <begin position="28"/>
        <end position="326"/>
    </location>
</feature>
<dbReference type="PANTHER" id="PTHR24042">
    <property type="entry name" value="NEL HOMOLOG"/>
    <property type="match status" value="1"/>
</dbReference>
<evidence type="ECO:0000256" key="5">
    <source>
        <dbReference type="ARBA" id="ARBA00023157"/>
    </source>
</evidence>
<comment type="caution">
    <text evidence="7">Lacks conserved residue(s) required for the propagation of feature annotation.</text>
</comment>
<keyword evidence="3 8" id="KW-0732">Signal</keyword>
<dbReference type="Pfam" id="PF07645">
    <property type="entry name" value="EGF_CA"/>
    <property type="match status" value="2"/>
</dbReference>
<evidence type="ECO:0000256" key="1">
    <source>
        <dbReference type="ARBA" id="ARBA00006373"/>
    </source>
</evidence>
<dbReference type="InterPro" id="IPR000922">
    <property type="entry name" value="Lectin_gal-bd_dom"/>
</dbReference>
<evidence type="ECO:0000259" key="9">
    <source>
        <dbReference type="PROSITE" id="PS50026"/>
    </source>
</evidence>
<name>A0A6P8IZC4_ACTTE</name>
<feature type="domain" description="Apple" evidence="11">
    <location>
        <begin position="29"/>
        <end position="114"/>
    </location>
</feature>
<evidence type="ECO:0000256" key="4">
    <source>
        <dbReference type="ARBA" id="ARBA00022737"/>
    </source>
</evidence>
<dbReference type="FunFam" id="2.10.25.10:FF:000038">
    <property type="entry name" value="Fibrillin 2"/>
    <property type="match status" value="2"/>
</dbReference>
<sequence length="326" mass="35633">MEITKPSKIILGFKLLFLLCQVSPVFGSCRNLGFMAIIKNKALTNHTIRSIQPITDARLCRAKCFLESRCFGINFCVDQDNTATCELTDSDHIRSERDLVNKTGCTFYGTETSCSSNPCPSNATCEGDFLQDTQPYKCVCPAGYTGRMCEKDIDECVLGTHVCHVNATCSNTIGGHQCVCKNGFQGNDYTCDDIDECTSGVHGCSEHETCTNFPGGHNCTCKSGFYGDVKVCNILACEKSVLNMSCPNGKLLSIKWALYGRSSKDVCPHPFMAVPCGDESSSLIKVKELCEGKQSCSFTAGTGTFGNDPCKRHYKYTEVKYLCQAS</sequence>
<dbReference type="InterPro" id="IPR051586">
    <property type="entry name" value="PKC-binding_NELL"/>
</dbReference>
<evidence type="ECO:0000256" key="8">
    <source>
        <dbReference type="SAM" id="SignalP"/>
    </source>
</evidence>
<dbReference type="AlphaFoldDB" id="A0A6P8IZC4"/>
<dbReference type="InterPro" id="IPR049883">
    <property type="entry name" value="NOTCH1_EGF-like"/>
</dbReference>
<dbReference type="OrthoDB" id="5989954at2759"/>
<dbReference type="GO" id="GO:0005509">
    <property type="term" value="F:calcium ion binding"/>
    <property type="evidence" value="ECO:0007669"/>
    <property type="project" value="InterPro"/>
</dbReference>
<dbReference type="PROSITE" id="PS50948">
    <property type="entry name" value="PAN"/>
    <property type="match status" value="1"/>
</dbReference>
<dbReference type="InterPro" id="IPR043159">
    <property type="entry name" value="Lectin_gal-bd_sf"/>
</dbReference>
<evidence type="ECO:0000256" key="2">
    <source>
        <dbReference type="ARBA" id="ARBA00022536"/>
    </source>
</evidence>
<dbReference type="InterPro" id="IPR001881">
    <property type="entry name" value="EGF-like_Ca-bd_dom"/>
</dbReference>
<evidence type="ECO:0000259" key="10">
    <source>
        <dbReference type="PROSITE" id="PS50228"/>
    </source>
</evidence>
<dbReference type="GO" id="GO:0030246">
    <property type="term" value="F:carbohydrate binding"/>
    <property type="evidence" value="ECO:0007669"/>
    <property type="project" value="InterPro"/>
</dbReference>
<dbReference type="Gene3D" id="2.60.120.740">
    <property type="match status" value="1"/>
</dbReference>
<evidence type="ECO:0000313" key="12">
    <source>
        <dbReference type="Proteomes" id="UP000515163"/>
    </source>
</evidence>
<evidence type="ECO:0000256" key="7">
    <source>
        <dbReference type="PROSITE-ProRule" id="PRU00076"/>
    </source>
</evidence>
<feature type="domain" description="SUEL-type lectin" evidence="10">
    <location>
        <begin position="236"/>
        <end position="324"/>
    </location>
</feature>
<dbReference type="PROSITE" id="PS00022">
    <property type="entry name" value="EGF_1"/>
    <property type="match status" value="1"/>
</dbReference>
<dbReference type="Proteomes" id="UP000515163">
    <property type="component" value="Unplaced"/>
</dbReference>
<protein>
    <submittedName>
        <fullName evidence="13">Protein kinase C-binding protein NELL1-like</fullName>
    </submittedName>
</protein>
<dbReference type="Pfam" id="PF02140">
    <property type="entry name" value="SUEL_Lectin"/>
    <property type="match status" value="1"/>
</dbReference>
<feature type="domain" description="EGF-like" evidence="9">
    <location>
        <begin position="193"/>
        <end position="233"/>
    </location>
</feature>
<accession>A0A6P8IZC4</accession>
<reference evidence="13" key="1">
    <citation type="submission" date="2025-08" db="UniProtKB">
        <authorList>
            <consortium name="RefSeq"/>
        </authorList>
    </citation>
    <scope>IDENTIFICATION</scope>
    <source>
        <tissue evidence="13">Tentacle</tissue>
    </source>
</reference>
<dbReference type="PROSITE" id="PS50026">
    <property type="entry name" value="EGF_3"/>
    <property type="match status" value="3"/>
</dbReference>
<dbReference type="RefSeq" id="XP_031572547.1">
    <property type="nucleotide sequence ID" value="XM_031716687.1"/>
</dbReference>
<gene>
    <name evidence="13" type="primary">LOC116306601</name>
</gene>
<proteinExistence type="inferred from homology"/>
<evidence type="ECO:0000256" key="3">
    <source>
        <dbReference type="ARBA" id="ARBA00022729"/>
    </source>
</evidence>
<keyword evidence="5 7" id="KW-1015">Disulfide bond</keyword>
<feature type="signal peptide" evidence="8">
    <location>
        <begin position="1"/>
        <end position="27"/>
    </location>
</feature>
<dbReference type="SMART" id="SM00181">
    <property type="entry name" value="EGF"/>
    <property type="match status" value="3"/>
</dbReference>
<feature type="disulfide bond" evidence="7">
    <location>
        <begin position="140"/>
        <end position="149"/>
    </location>
</feature>